<dbReference type="RefSeq" id="WP_369611427.1">
    <property type="nucleotide sequence ID" value="NZ_AP031322.1"/>
</dbReference>
<reference evidence="1" key="1">
    <citation type="submission" date="2024-03" db="EMBL/GenBank/DDBJ databases">
        <title>Complete genome sequence of Sulfurisphaera javensis strain KD-1.</title>
        <authorList>
            <person name="Sakai H."/>
            <person name="Nur N."/>
            <person name="Suwanto A."/>
            <person name="Kurosawa N."/>
        </authorList>
    </citation>
    <scope>NUCLEOTIDE SEQUENCE</scope>
    <source>
        <strain evidence="1">KD-1</strain>
    </source>
</reference>
<dbReference type="KEGG" id="sjv:SJAV_12210"/>
<sequence length="231" mass="27263">MVLETNVYISDSEINEISLSCVDLKNEGDAYKVLNELAEKGIFAVPRENKLYFTTLEEDEKTRKILEEVLSKIDVKPSIQKDCKKINPEENIDYFRIIMSNAIRYHILNKRKLSYQLPNTGSGIYICTEKVRINNIEVCRGLRLTIDVFDNRVEISAEYKVKVLNENKKLSKEMIRKIRELSLIKPKNRYNYILEVMKDLFEDHDSITIQISQDMRINFRRMDFPFYTTSN</sequence>
<name>A0AAT9GR05_9CREN</name>
<evidence type="ECO:0000313" key="1">
    <source>
        <dbReference type="EMBL" id="BFH73277.1"/>
    </source>
</evidence>
<gene>
    <name evidence="1" type="ORF">SJAV_12210</name>
</gene>
<dbReference type="EMBL" id="AP031322">
    <property type="protein sequence ID" value="BFH73277.1"/>
    <property type="molecule type" value="Genomic_DNA"/>
</dbReference>
<accession>A0AAT9GR05</accession>
<dbReference type="AlphaFoldDB" id="A0AAT9GR05"/>
<proteinExistence type="predicted"/>
<organism evidence="1">
    <name type="scientific">Sulfurisphaera javensis</name>
    <dbReference type="NCBI Taxonomy" id="2049879"/>
    <lineage>
        <taxon>Archaea</taxon>
        <taxon>Thermoproteota</taxon>
        <taxon>Thermoprotei</taxon>
        <taxon>Sulfolobales</taxon>
        <taxon>Sulfolobaceae</taxon>
        <taxon>Sulfurisphaera</taxon>
    </lineage>
</organism>
<protein>
    <submittedName>
        <fullName evidence="1">Uncharacterized protein</fullName>
    </submittedName>
</protein>
<dbReference type="GeneID" id="92354154"/>